<proteinExistence type="predicted"/>
<organism evidence="2 3">
    <name type="scientific">Microbacterium kribbense</name>
    <dbReference type="NCBI Taxonomy" id="433645"/>
    <lineage>
        <taxon>Bacteria</taxon>
        <taxon>Bacillati</taxon>
        <taxon>Actinomycetota</taxon>
        <taxon>Actinomycetes</taxon>
        <taxon>Micrococcales</taxon>
        <taxon>Microbacteriaceae</taxon>
        <taxon>Microbacterium</taxon>
    </lineage>
</organism>
<keyword evidence="1" id="KW-1133">Transmembrane helix</keyword>
<keyword evidence="1" id="KW-0812">Transmembrane</keyword>
<accession>A0ABP7G1Z9</accession>
<evidence type="ECO:0000313" key="2">
    <source>
        <dbReference type="EMBL" id="GAA3754063.1"/>
    </source>
</evidence>
<dbReference type="EMBL" id="BAABAF010000001">
    <property type="protein sequence ID" value="GAA3754063.1"/>
    <property type="molecule type" value="Genomic_DNA"/>
</dbReference>
<comment type="caution">
    <text evidence="2">The sequence shown here is derived from an EMBL/GenBank/DDBJ whole genome shotgun (WGS) entry which is preliminary data.</text>
</comment>
<evidence type="ECO:0000313" key="3">
    <source>
        <dbReference type="Proteomes" id="UP001500540"/>
    </source>
</evidence>
<gene>
    <name evidence="2" type="ORF">GCM10022240_03740</name>
</gene>
<reference evidence="3" key="1">
    <citation type="journal article" date="2019" name="Int. J. Syst. Evol. Microbiol.">
        <title>The Global Catalogue of Microorganisms (GCM) 10K type strain sequencing project: providing services to taxonomists for standard genome sequencing and annotation.</title>
        <authorList>
            <consortium name="The Broad Institute Genomics Platform"/>
            <consortium name="The Broad Institute Genome Sequencing Center for Infectious Disease"/>
            <person name="Wu L."/>
            <person name="Ma J."/>
        </authorList>
    </citation>
    <scope>NUCLEOTIDE SEQUENCE [LARGE SCALE GENOMIC DNA]</scope>
    <source>
        <strain evidence="3">JCM 16950</strain>
    </source>
</reference>
<evidence type="ECO:0000256" key="1">
    <source>
        <dbReference type="SAM" id="Phobius"/>
    </source>
</evidence>
<dbReference type="Proteomes" id="UP001500540">
    <property type="component" value="Unassembled WGS sequence"/>
</dbReference>
<name>A0ABP7G1Z9_9MICO</name>
<sequence>MILPPADPVYLILAIAGGLLTLVVSLLLIYLVIRLAITHGMLAYSHQLGEERRLPVHRE</sequence>
<feature type="transmembrane region" description="Helical" evidence="1">
    <location>
        <begin position="12"/>
        <end position="33"/>
    </location>
</feature>
<dbReference type="RefSeq" id="WP_344779929.1">
    <property type="nucleotide sequence ID" value="NZ_BAABAF010000001.1"/>
</dbReference>
<keyword evidence="1" id="KW-0472">Membrane</keyword>
<keyword evidence="3" id="KW-1185">Reference proteome</keyword>
<protein>
    <submittedName>
        <fullName evidence="2">Uncharacterized protein</fullName>
    </submittedName>
</protein>